<dbReference type="SUPFAM" id="SSF54928">
    <property type="entry name" value="RNA-binding domain, RBD"/>
    <property type="match status" value="1"/>
</dbReference>
<evidence type="ECO:0000256" key="6">
    <source>
        <dbReference type="ARBA" id="ARBA00022737"/>
    </source>
</evidence>
<evidence type="ECO:0000256" key="14">
    <source>
        <dbReference type="RuleBase" id="RU367155"/>
    </source>
</evidence>
<evidence type="ECO:0000256" key="5">
    <source>
        <dbReference type="ARBA" id="ARBA00022664"/>
    </source>
</evidence>
<feature type="domain" description="RRM" evidence="17">
    <location>
        <begin position="561"/>
        <end position="639"/>
    </location>
</feature>
<dbReference type="InterPro" id="IPR050502">
    <property type="entry name" value="Euk_RNA-bind_prot"/>
</dbReference>
<feature type="transmembrane region" description="Helical" evidence="16">
    <location>
        <begin position="336"/>
        <end position="356"/>
    </location>
</feature>
<comment type="subunit">
    <text evidence="14">Heterotrimer.</text>
</comment>
<dbReference type="FunFam" id="3.30.70.330:FF:000698">
    <property type="entry name" value="33 kDa ribonucleoprotein, chloroplastic"/>
    <property type="match status" value="1"/>
</dbReference>
<dbReference type="InterPro" id="IPR048289">
    <property type="entry name" value="RRM2_NsCP33-like"/>
</dbReference>
<keyword evidence="19" id="KW-1185">Reference proteome</keyword>
<keyword evidence="16" id="KW-1133">Transmembrane helix</keyword>
<dbReference type="EMBL" id="JAAIUW010000008">
    <property type="protein sequence ID" value="KAF7818864.1"/>
    <property type="molecule type" value="Genomic_DNA"/>
</dbReference>
<keyword evidence="10 14" id="KW-0804">Transcription</keyword>
<evidence type="ECO:0000256" key="1">
    <source>
        <dbReference type="ARBA" id="ARBA00004123"/>
    </source>
</evidence>
<dbReference type="GO" id="GO:0005634">
    <property type="term" value="C:nucleus"/>
    <property type="evidence" value="ECO:0007669"/>
    <property type="project" value="UniProtKB-SubCell"/>
</dbReference>
<keyword evidence="7 13" id="KW-0694">RNA-binding</keyword>
<dbReference type="GO" id="GO:1990904">
    <property type="term" value="C:ribonucleoprotein complex"/>
    <property type="evidence" value="ECO:0007669"/>
    <property type="project" value="UniProtKB-KW"/>
</dbReference>
<comment type="caution">
    <text evidence="18">The sequence shown here is derived from an EMBL/GenBank/DDBJ whole genome shotgun (WGS) entry which is preliminary data.</text>
</comment>
<feature type="region of interest" description="Disordered" evidence="15">
    <location>
        <begin position="424"/>
        <end position="455"/>
    </location>
</feature>
<keyword evidence="12 18" id="KW-0687">Ribonucleoprotein</keyword>
<dbReference type="InterPro" id="IPR000504">
    <property type="entry name" value="RRM_dom"/>
</dbReference>
<keyword evidence="8 14" id="KW-0805">Transcription regulation</keyword>
<proteinExistence type="inferred from homology"/>
<comment type="similarity">
    <text evidence="14">Belongs to the NFYA/HAP2 subunit family.</text>
</comment>
<keyword evidence="16" id="KW-0812">Transmembrane</keyword>
<dbReference type="CDD" id="cd21608">
    <property type="entry name" value="RRM2_NsCP33_like"/>
    <property type="match status" value="1"/>
</dbReference>
<dbReference type="GO" id="GO:0003677">
    <property type="term" value="F:DNA binding"/>
    <property type="evidence" value="ECO:0007669"/>
    <property type="project" value="UniProtKB-KW"/>
</dbReference>
<protein>
    <recommendedName>
        <fullName evidence="14">Nuclear transcription factor Y subunit</fullName>
    </recommendedName>
</protein>
<comment type="subcellular location">
    <subcellularLocation>
        <location evidence="1 14">Nucleus</location>
    </subcellularLocation>
    <subcellularLocation>
        <location evidence="2">Plastid</location>
        <location evidence="2">Chloroplast</location>
    </subcellularLocation>
</comment>
<evidence type="ECO:0000256" key="13">
    <source>
        <dbReference type="PROSITE-ProRule" id="PRU00176"/>
    </source>
</evidence>
<evidence type="ECO:0000256" key="15">
    <source>
        <dbReference type="SAM" id="MobiDB-lite"/>
    </source>
</evidence>
<evidence type="ECO:0000313" key="19">
    <source>
        <dbReference type="Proteomes" id="UP000634136"/>
    </source>
</evidence>
<gene>
    <name evidence="18" type="ORF">G2W53_024319</name>
</gene>
<dbReference type="Proteomes" id="UP000634136">
    <property type="component" value="Unassembled WGS sequence"/>
</dbReference>
<dbReference type="InterPro" id="IPR012677">
    <property type="entry name" value="Nucleotide-bd_a/b_plait_sf"/>
</dbReference>
<organism evidence="18 19">
    <name type="scientific">Senna tora</name>
    <dbReference type="NCBI Taxonomy" id="362788"/>
    <lineage>
        <taxon>Eukaryota</taxon>
        <taxon>Viridiplantae</taxon>
        <taxon>Streptophyta</taxon>
        <taxon>Embryophyta</taxon>
        <taxon>Tracheophyta</taxon>
        <taxon>Spermatophyta</taxon>
        <taxon>Magnoliopsida</taxon>
        <taxon>eudicotyledons</taxon>
        <taxon>Gunneridae</taxon>
        <taxon>Pentapetalae</taxon>
        <taxon>rosids</taxon>
        <taxon>fabids</taxon>
        <taxon>Fabales</taxon>
        <taxon>Fabaceae</taxon>
        <taxon>Caesalpinioideae</taxon>
        <taxon>Cassia clade</taxon>
        <taxon>Senna</taxon>
    </lineage>
</organism>
<dbReference type="PRINTS" id="PR00616">
    <property type="entry name" value="CCAATSUBUNTB"/>
</dbReference>
<evidence type="ECO:0000256" key="9">
    <source>
        <dbReference type="ARBA" id="ARBA00023125"/>
    </source>
</evidence>
<keyword evidence="11 14" id="KW-0539">Nucleus</keyword>
<dbReference type="GO" id="GO:1901259">
    <property type="term" value="P:chloroplast rRNA processing"/>
    <property type="evidence" value="ECO:0007669"/>
    <property type="project" value="TreeGrafter"/>
</dbReference>
<feature type="compositionally biased region" description="Polar residues" evidence="15">
    <location>
        <begin position="202"/>
        <end position="214"/>
    </location>
</feature>
<dbReference type="InterPro" id="IPR003954">
    <property type="entry name" value="RRM_euk-type"/>
</dbReference>
<dbReference type="GO" id="GO:0003729">
    <property type="term" value="F:mRNA binding"/>
    <property type="evidence" value="ECO:0007669"/>
    <property type="project" value="TreeGrafter"/>
</dbReference>
<evidence type="ECO:0000256" key="16">
    <source>
        <dbReference type="SAM" id="Phobius"/>
    </source>
</evidence>
<evidence type="ECO:0000256" key="11">
    <source>
        <dbReference type="ARBA" id="ARBA00023242"/>
    </source>
</evidence>
<feature type="transmembrane region" description="Helical" evidence="16">
    <location>
        <begin position="295"/>
        <end position="316"/>
    </location>
</feature>
<dbReference type="PROSITE" id="PS50102">
    <property type="entry name" value="RRM"/>
    <property type="match status" value="2"/>
</dbReference>
<keyword evidence="6" id="KW-0677">Repeat</keyword>
<feature type="domain" description="RRM" evidence="17">
    <location>
        <begin position="458"/>
        <end position="536"/>
    </location>
</feature>
<keyword evidence="9 14" id="KW-0238">DNA-binding</keyword>
<dbReference type="Pfam" id="PF02045">
    <property type="entry name" value="CBFB_NFYA"/>
    <property type="match status" value="1"/>
</dbReference>
<keyword evidence="3" id="KW-0150">Chloroplast</keyword>
<dbReference type="GO" id="GO:0009535">
    <property type="term" value="C:chloroplast thylakoid membrane"/>
    <property type="evidence" value="ECO:0007669"/>
    <property type="project" value="TreeGrafter"/>
</dbReference>
<evidence type="ECO:0000313" key="18">
    <source>
        <dbReference type="EMBL" id="KAF7818864.1"/>
    </source>
</evidence>
<keyword evidence="5" id="KW-0507">mRNA processing</keyword>
<feature type="compositionally biased region" description="Polar residues" evidence="15">
    <location>
        <begin position="227"/>
        <end position="242"/>
    </location>
</feature>
<reference evidence="18" key="1">
    <citation type="submission" date="2020-09" db="EMBL/GenBank/DDBJ databases">
        <title>Genome-Enabled Discovery of Anthraquinone Biosynthesis in Senna tora.</title>
        <authorList>
            <person name="Kang S.-H."/>
            <person name="Pandey R.P."/>
            <person name="Lee C.-M."/>
            <person name="Sim J.-S."/>
            <person name="Jeong J.-T."/>
            <person name="Choi B.-S."/>
            <person name="Jung M."/>
            <person name="Ginzburg D."/>
            <person name="Zhao K."/>
            <person name="Won S.Y."/>
            <person name="Oh T.-J."/>
            <person name="Yu Y."/>
            <person name="Kim N.-H."/>
            <person name="Lee O.R."/>
            <person name="Lee T.-H."/>
            <person name="Bashyal P."/>
            <person name="Kim T.-S."/>
            <person name="Lee W.-H."/>
            <person name="Kawkins C."/>
            <person name="Kim C.-K."/>
            <person name="Kim J.S."/>
            <person name="Ahn B.O."/>
            <person name="Rhee S.Y."/>
            <person name="Sohng J.K."/>
        </authorList>
    </citation>
    <scope>NUCLEOTIDE SEQUENCE</scope>
    <source>
        <tissue evidence="18">Leaf</tissue>
    </source>
</reference>
<dbReference type="SMART" id="SM00360">
    <property type="entry name" value="RRM"/>
    <property type="match status" value="2"/>
</dbReference>
<evidence type="ECO:0000256" key="8">
    <source>
        <dbReference type="ARBA" id="ARBA00023015"/>
    </source>
</evidence>
<dbReference type="PANTHER" id="PTHR48025">
    <property type="entry name" value="OS02G0815200 PROTEIN"/>
    <property type="match status" value="1"/>
</dbReference>
<sequence>MQTVYFKEAEGSVQNSVGQMASVTTAPWWSALGSQSIFGESCGQIKPFSLELPNYVDQLAPTKQAGRGAEQVFDKGHTTQFSIFPDDCKIPGDPQKPQAAISLPDPSTRVELGFSQPMGRIMLPLNMTSDDGPIYVNAKQYHGIIRRRQSRAKAVLQNKLTKRRKPYMHESRHLHAMRRPRGCGGRFLNTRNMDNSNEKSGSEVNKTGDGQLQYSGSQSSEVLQSSKETSGSSPRMSGSEVTSMYSRGGFNHGFAVNHLGSAVHHSLADMMGGHGGGGIVIPTKWVAAADQMKKLLLRFPLMVTVTSFIVRLAPASGLKANHSWLIEIGKSSLAHLYRYVVLLALAFLFRPVFGVFRHANDRRINSLYFTPSSFSITVKFPHRPLSHKPLNLNFKSQFPTSSPLSLYHLPLASAAFDGFEVAQDTASAQQEDPQPEPYEKSEEEEEDAPKVSDSNEAGRLYVGNLPYALTSSELAEIFRESGNVVSVEIVYDRVTDRSRGFAFVTMESAEDAKEAIRMFDGSQIGGRTVKVNFPEVPKGGERLVMGPKVKNNYRGFIESPHKIYAGNLGWGLTSQGLRDAFAEQPGFLSAKVIYERDTGRSRGFGFVSFQTAEDVETALNAMNGVEVEGRPLRLNLAADRTSTSSPYLIEEGAEDNVDSSELVSSVSV</sequence>
<keyword evidence="16" id="KW-0472">Membrane</keyword>
<keyword evidence="4" id="KW-0934">Plastid</keyword>
<accession>A0A834TJY0</accession>
<name>A0A834TJY0_9FABA</name>
<dbReference type="InterPro" id="IPR035979">
    <property type="entry name" value="RBD_domain_sf"/>
</dbReference>
<dbReference type="SMART" id="SM00361">
    <property type="entry name" value="RRM_1"/>
    <property type="match status" value="1"/>
</dbReference>
<dbReference type="Gene3D" id="6.10.250.2430">
    <property type="match status" value="1"/>
</dbReference>
<dbReference type="CDD" id="cd21609">
    <property type="entry name" value="RRM1_PSRP2_like"/>
    <property type="match status" value="1"/>
</dbReference>
<evidence type="ECO:0000259" key="17">
    <source>
        <dbReference type="PROSITE" id="PS50102"/>
    </source>
</evidence>
<comment type="function">
    <text evidence="14">Component of the sequence-specific heterotrimeric transcription factor (NF-Y) which specifically recognizes a 5'-CCAAT-3' box motif found in the promoters of its target genes.</text>
</comment>
<evidence type="ECO:0000256" key="4">
    <source>
        <dbReference type="ARBA" id="ARBA00022640"/>
    </source>
</evidence>
<dbReference type="AlphaFoldDB" id="A0A834TJY0"/>
<dbReference type="GO" id="GO:0006397">
    <property type="term" value="P:mRNA processing"/>
    <property type="evidence" value="ECO:0007669"/>
    <property type="project" value="UniProtKB-KW"/>
</dbReference>
<dbReference type="PROSITE" id="PS51152">
    <property type="entry name" value="NFYA_HAP2_2"/>
    <property type="match status" value="1"/>
</dbReference>
<dbReference type="Pfam" id="PF00076">
    <property type="entry name" value="RRM_1"/>
    <property type="match status" value="2"/>
</dbReference>
<dbReference type="PANTHER" id="PTHR48025:SF11">
    <property type="entry name" value="RNA-BINDING PROTEIN CP33, CHLOROPLASTIC"/>
    <property type="match status" value="1"/>
</dbReference>
<evidence type="ECO:0000256" key="12">
    <source>
        <dbReference type="ARBA" id="ARBA00023274"/>
    </source>
</evidence>
<evidence type="ECO:0000256" key="10">
    <source>
        <dbReference type="ARBA" id="ARBA00023163"/>
    </source>
</evidence>
<evidence type="ECO:0000256" key="2">
    <source>
        <dbReference type="ARBA" id="ARBA00004229"/>
    </source>
</evidence>
<dbReference type="GO" id="GO:0003700">
    <property type="term" value="F:DNA-binding transcription factor activity"/>
    <property type="evidence" value="ECO:0007669"/>
    <property type="project" value="UniProtKB-UniRule"/>
</dbReference>
<feature type="compositionally biased region" description="Low complexity" evidence="15">
    <location>
        <begin position="215"/>
        <end position="226"/>
    </location>
</feature>
<evidence type="ECO:0000256" key="3">
    <source>
        <dbReference type="ARBA" id="ARBA00022528"/>
    </source>
</evidence>
<feature type="region of interest" description="Disordered" evidence="15">
    <location>
        <begin position="170"/>
        <end position="242"/>
    </location>
</feature>
<evidence type="ECO:0000256" key="7">
    <source>
        <dbReference type="ARBA" id="ARBA00022884"/>
    </source>
</evidence>
<dbReference type="SMART" id="SM00521">
    <property type="entry name" value="CBF"/>
    <property type="match status" value="1"/>
</dbReference>
<dbReference type="Gene3D" id="3.30.70.330">
    <property type="match status" value="2"/>
</dbReference>
<dbReference type="InterPro" id="IPR001289">
    <property type="entry name" value="NFYA"/>
</dbReference>
<dbReference type="OrthoDB" id="439808at2759"/>